<feature type="compositionally biased region" description="Basic and acidic residues" evidence="1">
    <location>
        <begin position="142"/>
        <end position="154"/>
    </location>
</feature>
<dbReference type="OrthoDB" id="268634at2157"/>
<reference evidence="2" key="2">
    <citation type="submission" date="2020-09" db="EMBL/GenBank/DDBJ databases">
        <authorList>
            <person name="Sun Q."/>
            <person name="Ohkuma M."/>
        </authorList>
    </citation>
    <scope>NUCLEOTIDE SEQUENCE</scope>
    <source>
        <strain evidence="2">JCM 19596</strain>
    </source>
</reference>
<sequence length="154" mass="16342">MRRRTFLAAGAVSAAGALAGCSSVLGPSGEWRLRAMRTDPDATERRCALESSFVEGYPKLETVLSRAADHQRGEWADPTYLSASAGNELGAALAEYCGESFRSVYMYEGEAFFVSLTDVNPENDRGHGAGHDHGGGNASGNHTHENGTAHTHDA</sequence>
<keyword evidence="3" id="KW-1185">Reference proteome</keyword>
<dbReference type="PROSITE" id="PS51257">
    <property type="entry name" value="PROKAR_LIPOPROTEIN"/>
    <property type="match status" value="1"/>
</dbReference>
<evidence type="ECO:0000313" key="2">
    <source>
        <dbReference type="EMBL" id="GGL48172.1"/>
    </source>
</evidence>
<dbReference type="Proteomes" id="UP000607197">
    <property type="component" value="Unassembled WGS sequence"/>
</dbReference>
<accession>A0A830F084</accession>
<evidence type="ECO:0000256" key="1">
    <source>
        <dbReference type="SAM" id="MobiDB-lite"/>
    </source>
</evidence>
<organism evidence="2 3">
    <name type="scientific">Halocalculus aciditolerans</name>
    <dbReference type="NCBI Taxonomy" id="1383812"/>
    <lineage>
        <taxon>Archaea</taxon>
        <taxon>Methanobacteriati</taxon>
        <taxon>Methanobacteriota</taxon>
        <taxon>Stenosarchaea group</taxon>
        <taxon>Halobacteria</taxon>
        <taxon>Halobacteriales</taxon>
        <taxon>Halobacteriaceae</taxon>
        <taxon>Halocalculus</taxon>
    </lineage>
</organism>
<dbReference type="AlphaFoldDB" id="A0A830F084"/>
<name>A0A830F084_9EURY</name>
<comment type="caution">
    <text evidence="2">The sequence shown here is derived from an EMBL/GenBank/DDBJ whole genome shotgun (WGS) entry which is preliminary data.</text>
</comment>
<dbReference type="RefSeq" id="WP_188975128.1">
    <property type="nucleotide sequence ID" value="NZ_BMPG01000001.1"/>
</dbReference>
<protein>
    <submittedName>
        <fullName evidence="2">Uncharacterized protein</fullName>
    </submittedName>
</protein>
<feature type="region of interest" description="Disordered" evidence="1">
    <location>
        <begin position="123"/>
        <end position="154"/>
    </location>
</feature>
<reference evidence="2" key="1">
    <citation type="journal article" date="2014" name="Int. J. Syst. Evol. Microbiol.">
        <title>Complete genome sequence of Corynebacterium casei LMG S-19264T (=DSM 44701T), isolated from a smear-ripened cheese.</title>
        <authorList>
            <consortium name="US DOE Joint Genome Institute (JGI-PGF)"/>
            <person name="Walter F."/>
            <person name="Albersmeier A."/>
            <person name="Kalinowski J."/>
            <person name="Ruckert C."/>
        </authorList>
    </citation>
    <scope>NUCLEOTIDE SEQUENCE</scope>
    <source>
        <strain evidence="2">JCM 19596</strain>
    </source>
</reference>
<feature type="compositionally biased region" description="Basic and acidic residues" evidence="1">
    <location>
        <begin position="123"/>
        <end position="134"/>
    </location>
</feature>
<dbReference type="EMBL" id="BMPG01000001">
    <property type="protein sequence ID" value="GGL48172.1"/>
    <property type="molecule type" value="Genomic_DNA"/>
</dbReference>
<gene>
    <name evidence="2" type="ORF">GCM10009039_02980</name>
</gene>
<proteinExistence type="predicted"/>
<evidence type="ECO:0000313" key="3">
    <source>
        <dbReference type="Proteomes" id="UP000607197"/>
    </source>
</evidence>